<dbReference type="EMBL" id="KV722443">
    <property type="protein sequence ID" value="OCH88787.1"/>
    <property type="molecule type" value="Genomic_DNA"/>
</dbReference>
<dbReference type="Proteomes" id="UP000250043">
    <property type="component" value="Unassembled WGS sequence"/>
</dbReference>
<gene>
    <name evidence="3" type="ORF">OBBRIDRAFT_733748</name>
</gene>
<feature type="region of interest" description="Disordered" evidence="1">
    <location>
        <begin position="1"/>
        <end position="35"/>
    </location>
</feature>
<evidence type="ECO:0000256" key="2">
    <source>
        <dbReference type="SAM" id="Phobius"/>
    </source>
</evidence>
<name>A0A8E2AVC6_9APHY</name>
<proteinExistence type="predicted"/>
<feature type="transmembrane region" description="Helical" evidence="2">
    <location>
        <begin position="46"/>
        <end position="65"/>
    </location>
</feature>
<keyword evidence="2" id="KW-1133">Transmembrane helix</keyword>
<dbReference type="AlphaFoldDB" id="A0A8E2AVC6"/>
<evidence type="ECO:0000313" key="4">
    <source>
        <dbReference type="Proteomes" id="UP000250043"/>
    </source>
</evidence>
<keyword evidence="2" id="KW-0472">Membrane</keyword>
<reference evidence="3 4" key="1">
    <citation type="submission" date="2016-07" db="EMBL/GenBank/DDBJ databases">
        <title>Draft genome of the white-rot fungus Obba rivulosa 3A-2.</title>
        <authorList>
            <consortium name="DOE Joint Genome Institute"/>
            <person name="Miettinen O."/>
            <person name="Riley R."/>
            <person name="Acob R."/>
            <person name="Barry K."/>
            <person name="Cullen D."/>
            <person name="De Vries R."/>
            <person name="Hainaut M."/>
            <person name="Hatakka A."/>
            <person name="Henrissat B."/>
            <person name="Hilden K."/>
            <person name="Kuo R."/>
            <person name="Labutti K."/>
            <person name="Lipzen A."/>
            <person name="Makela M.R."/>
            <person name="Sandor L."/>
            <person name="Spatafora J.W."/>
            <person name="Grigoriev I.V."/>
            <person name="Hibbett D.S."/>
        </authorList>
    </citation>
    <scope>NUCLEOTIDE SEQUENCE [LARGE SCALE GENOMIC DNA]</scope>
    <source>
        <strain evidence="3 4">3A-2</strain>
    </source>
</reference>
<sequence>MFNSHEQLHSKGHYRRLQHRECSPEGPAPADGVETSSFTPISTKGWSLFLGSCLLSCVFSAINLLSLTSAQVRIAIPGPLGTPTVYMGLETLRDHDRRLCRSRVTFPRMFSIFRGQDIHRREHIHAPDDKTVLNFGEEISAYVEFYVPDYGLENCTLSVKRGASSNVRAGERADESIEIWLLEREGSLSNKTFLDNLHFSYGFESFTPPFFCPSRSHLFFQWRCPTTGCNVHIPLEGVTALTAAVGSKEQTGFRLNQFEAMSCI</sequence>
<dbReference type="OrthoDB" id="2752169at2759"/>
<evidence type="ECO:0000256" key="1">
    <source>
        <dbReference type="SAM" id="MobiDB-lite"/>
    </source>
</evidence>
<keyword evidence="4" id="KW-1185">Reference proteome</keyword>
<protein>
    <submittedName>
        <fullName evidence="3">Uncharacterized protein</fullName>
    </submittedName>
</protein>
<accession>A0A8E2AVC6</accession>
<keyword evidence="2" id="KW-0812">Transmembrane</keyword>
<evidence type="ECO:0000313" key="3">
    <source>
        <dbReference type="EMBL" id="OCH88787.1"/>
    </source>
</evidence>
<organism evidence="3 4">
    <name type="scientific">Obba rivulosa</name>
    <dbReference type="NCBI Taxonomy" id="1052685"/>
    <lineage>
        <taxon>Eukaryota</taxon>
        <taxon>Fungi</taxon>
        <taxon>Dikarya</taxon>
        <taxon>Basidiomycota</taxon>
        <taxon>Agaricomycotina</taxon>
        <taxon>Agaricomycetes</taxon>
        <taxon>Polyporales</taxon>
        <taxon>Gelatoporiaceae</taxon>
        <taxon>Obba</taxon>
    </lineage>
</organism>